<dbReference type="Proteomes" id="UP000184147">
    <property type="component" value="Unassembled WGS sequence"/>
</dbReference>
<organism evidence="11 12">
    <name type="scientific">Flavobacterium fontis</name>
    <dbReference type="NCBI Taxonomy" id="1124188"/>
    <lineage>
        <taxon>Bacteria</taxon>
        <taxon>Pseudomonadati</taxon>
        <taxon>Bacteroidota</taxon>
        <taxon>Flavobacteriia</taxon>
        <taxon>Flavobacteriales</taxon>
        <taxon>Flavobacteriaceae</taxon>
        <taxon>Flavobacterium</taxon>
    </lineage>
</organism>
<dbReference type="PANTHER" id="PTHR43727:SF2">
    <property type="entry name" value="GROUP IV DECARBOXYLASE"/>
    <property type="match status" value="1"/>
</dbReference>
<dbReference type="AlphaFoldDB" id="A0A1M5DUJ4"/>
<dbReference type="GO" id="GO:0009089">
    <property type="term" value="P:lysine biosynthetic process via diaminopimelate"/>
    <property type="evidence" value="ECO:0007669"/>
    <property type="project" value="UniProtKB-UniRule"/>
</dbReference>
<evidence type="ECO:0000313" key="12">
    <source>
        <dbReference type="Proteomes" id="UP000184147"/>
    </source>
</evidence>
<dbReference type="InterPro" id="IPR002986">
    <property type="entry name" value="DAP_deCOOHase_LysA"/>
</dbReference>
<comment type="catalytic activity">
    <reaction evidence="5 8">
        <text>meso-2,6-diaminopimelate + H(+) = L-lysine + CO2</text>
        <dbReference type="Rhea" id="RHEA:15101"/>
        <dbReference type="ChEBI" id="CHEBI:15378"/>
        <dbReference type="ChEBI" id="CHEBI:16526"/>
        <dbReference type="ChEBI" id="CHEBI:32551"/>
        <dbReference type="ChEBI" id="CHEBI:57791"/>
        <dbReference type="EC" id="4.1.1.20"/>
    </reaction>
</comment>
<dbReference type="PRINTS" id="PR01181">
    <property type="entry name" value="DAPDCRBXLASE"/>
</dbReference>
<evidence type="ECO:0000256" key="3">
    <source>
        <dbReference type="ARBA" id="ARBA00022898"/>
    </source>
</evidence>
<comment type="caution">
    <text evidence="5">Lacks conserved residue(s) required for the propagation of feature annotation.</text>
</comment>
<feature type="modified residue" description="N6-(pyridoxal phosphate)lysine" evidence="5 7">
    <location>
        <position position="133"/>
    </location>
</feature>
<feature type="binding site" evidence="5">
    <location>
        <position position="302"/>
    </location>
    <ligand>
        <name>pyridoxal 5'-phosphate</name>
        <dbReference type="ChEBI" id="CHEBI:597326"/>
    </ligand>
</feature>
<keyword evidence="3 5" id="KW-0663">Pyridoxal phosphate</keyword>
<feature type="binding site" evidence="5">
    <location>
        <position position="440"/>
    </location>
    <ligand>
        <name>pyridoxal 5'-phosphate</name>
        <dbReference type="ChEBI" id="CHEBI:597326"/>
    </ligand>
</feature>
<evidence type="ECO:0000259" key="9">
    <source>
        <dbReference type="Pfam" id="PF00278"/>
    </source>
</evidence>
<feature type="domain" description="Orn/DAP/Arg decarboxylase 2 C-terminal" evidence="9">
    <location>
        <begin position="102"/>
        <end position="438"/>
    </location>
</feature>
<feature type="binding site" evidence="5">
    <location>
        <position position="413"/>
    </location>
    <ligand>
        <name>substrate</name>
    </ligand>
</feature>
<evidence type="ECO:0000259" key="10">
    <source>
        <dbReference type="Pfam" id="PF02784"/>
    </source>
</evidence>
<evidence type="ECO:0000256" key="4">
    <source>
        <dbReference type="ARBA" id="ARBA00023239"/>
    </source>
</evidence>
<gene>
    <name evidence="5" type="primary">lysA</name>
    <name evidence="11" type="ORF">SAMN05444377_11651</name>
</gene>
<dbReference type="CDD" id="cd06828">
    <property type="entry name" value="PLPDE_III_DapDC"/>
    <property type="match status" value="1"/>
</dbReference>
<dbReference type="InterPro" id="IPR022644">
    <property type="entry name" value="De-COase2_N"/>
</dbReference>
<evidence type="ECO:0000256" key="8">
    <source>
        <dbReference type="RuleBase" id="RU003738"/>
    </source>
</evidence>
<comment type="similarity">
    <text evidence="5">Belongs to the Orn/Lys/Arg decarboxylase class-II family. LysA subfamily.</text>
</comment>
<dbReference type="InterPro" id="IPR009006">
    <property type="entry name" value="Ala_racemase/Decarboxylase_C"/>
</dbReference>
<feature type="active site" description="Proton donor" evidence="7">
    <location>
        <position position="412"/>
    </location>
</feature>
<dbReference type="Gene3D" id="2.40.37.10">
    <property type="entry name" value="Lyase, Ornithine Decarboxylase, Chain A, domain 1"/>
    <property type="match status" value="1"/>
</dbReference>
<reference evidence="11 12" key="1">
    <citation type="submission" date="2016-11" db="EMBL/GenBank/DDBJ databases">
        <authorList>
            <person name="Jaros S."/>
            <person name="Januszkiewicz K."/>
            <person name="Wedrychowicz H."/>
        </authorList>
    </citation>
    <scope>NUCLEOTIDE SEQUENCE [LARGE SCALE GENOMIC DNA]</scope>
    <source>
        <strain evidence="11 12">DSM 25660</strain>
    </source>
</reference>
<evidence type="ECO:0000256" key="1">
    <source>
        <dbReference type="ARBA" id="ARBA00001933"/>
    </source>
</evidence>
<dbReference type="InterPro" id="IPR000183">
    <property type="entry name" value="Orn/DAP/Arg_de-COase"/>
</dbReference>
<evidence type="ECO:0000256" key="2">
    <source>
        <dbReference type="ARBA" id="ARBA00022793"/>
    </source>
</evidence>
<dbReference type="EMBL" id="FQVQ01000016">
    <property type="protein sequence ID" value="SHF70534.1"/>
    <property type="molecule type" value="Genomic_DNA"/>
</dbReference>
<dbReference type="NCBIfam" id="TIGR01048">
    <property type="entry name" value="lysA"/>
    <property type="match status" value="1"/>
</dbReference>
<accession>A0A1M5DUJ4</accession>
<dbReference type="InterPro" id="IPR022643">
    <property type="entry name" value="De-COase2_C"/>
</dbReference>
<keyword evidence="12" id="KW-1185">Reference proteome</keyword>
<feature type="binding site" evidence="5">
    <location>
        <position position="382"/>
    </location>
    <ligand>
        <name>substrate</name>
    </ligand>
</feature>
<protein>
    <recommendedName>
        <fullName evidence="5 6">Diaminopimelate decarboxylase</fullName>
        <shortName evidence="5">DAP decarboxylase</shortName>
        <shortName evidence="5">DAPDC</shortName>
        <ecNumber evidence="5 6">4.1.1.20</ecNumber>
    </recommendedName>
</protein>
<keyword evidence="2 5" id="KW-0210">Decarboxylase</keyword>
<dbReference type="Pfam" id="PF00278">
    <property type="entry name" value="Orn_DAP_Arg_deC"/>
    <property type="match status" value="1"/>
</dbReference>
<evidence type="ECO:0000256" key="7">
    <source>
        <dbReference type="PIRSR" id="PIRSR600183-50"/>
    </source>
</evidence>
<dbReference type="Gene3D" id="3.20.20.10">
    <property type="entry name" value="Alanine racemase"/>
    <property type="match status" value="1"/>
</dbReference>
<dbReference type="Pfam" id="PF02784">
    <property type="entry name" value="Orn_Arg_deC_N"/>
    <property type="match status" value="1"/>
</dbReference>
<dbReference type="HAMAP" id="MF_02120">
    <property type="entry name" value="LysA"/>
    <property type="match status" value="1"/>
</dbReference>
<dbReference type="FunFam" id="3.20.20.10:FF:000003">
    <property type="entry name" value="Diaminopimelate decarboxylase"/>
    <property type="match status" value="1"/>
</dbReference>
<comment type="function">
    <text evidence="5">Specifically catalyzes the decarboxylation of meso-diaminopimelate (meso-DAP) to L-lysine.</text>
</comment>
<dbReference type="SUPFAM" id="SSF51419">
    <property type="entry name" value="PLP-binding barrel"/>
    <property type="match status" value="1"/>
</dbReference>
<evidence type="ECO:0000256" key="6">
    <source>
        <dbReference type="NCBIfam" id="TIGR01048"/>
    </source>
</evidence>
<dbReference type="EC" id="4.1.1.20" evidence="5 6"/>
<dbReference type="InterPro" id="IPR029066">
    <property type="entry name" value="PLP-binding_barrel"/>
</dbReference>
<proteinExistence type="inferred from homology"/>
<name>A0A1M5DUJ4_9FLAO</name>
<feature type="binding site" evidence="5">
    <location>
        <position position="386"/>
    </location>
    <ligand>
        <name>substrate</name>
    </ligand>
</feature>
<comment type="subunit">
    <text evidence="5">Homodimer.</text>
</comment>
<evidence type="ECO:0000256" key="5">
    <source>
        <dbReference type="HAMAP-Rule" id="MF_02120"/>
    </source>
</evidence>
<keyword evidence="4 5" id="KW-0456">Lyase</keyword>
<dbReference type="PRINTS" id="PR01179">
    <property type="entry name" value="ODADCRBXLASE"/>
</dbReference>
<keyword evidence="5" id="KW-0028">Amino-acid biosynthesis</keyword>
<dbReference type="GO" id="GO:0008836">
    <property type="term" value="F:diaminopimelate decarboxylase activity"/>
    <property type="evidence" value="ECO:0007669"/>
    <property type="project" value="UniProtKB-UniRule"/>
</dbReference>
<feature type="domain" description="Orn/DAP/Arg decarboxylase 2 N-terminal" evidence="10">
    <location>
        <begin position="107"/>
        <end position="350"/>
    </location>
</feature>
<comment type="pathway">
    <text evidence="5 8">Amino-acid biosynthesis; L-lysine biosynthesis via DAP pathway; L-lysine from DL-2,6-diaminopimelate: step 1/1.</text>
</comment>
<keyword evidence="5 8" id="KW-0457">Lysine biosynthesis</keyword>
<evidence type="ECO:0000313" key="11">
    <source>
        <dbReference type="EMBL" id="SHF70534.1"/>
    </source>
</evidence>
<dbReference type="UniPathway" id="UPA00034">
    <property type="reaction ID" value="UER00027"/>
</dbReference>
<dbReference type="STRING" id="1124188.SAMN05444377_11651"/>
<comment type="cofactor">
    <cofactor evidence="1 5 7 8">
        <name>pyridoxal 5'-phosphate</name>
        <dbReference type="ChEBI" id="CHEBI:597326"/>
    </cofactor>
</comment>
<feature type="binding site" evidence="5">
    <location>
        <position position="440"/>
    </location>
    <ligand>
        <name>substrate</name>
    </ligand>
</feature>
<dbReference type="SUPFAM" id="SSF50621">
    <property type="entry name" value="Alanine racemase C-terminal domain-like"/>
    <property type="match status" value="1"/>
</dbReference>
<sequence>MYTNLVSFLELFPLSPLSIFWPQSQRRKSQKNRISALLGLKKFRFPNPAHPLLKNSHKSALCLTSREVYGIFVRYNLKSIFLNSMQTTELLALAQTYGCPLYVYDAAKIEHQYQRLTNAFAKVESLRINYAMKALSNISILKLFRKMGSGLDTVSIQEVQLGLHAGFTPDKIIFTPNGVSFEELEQAAALGVQINIDNLSVLEHFGTKHPKTPVCIRINPHVMAGGNENISVGHIDSKFGISIYQVPHILRIVENTGMTINGIHMHTGSDILDIEVFLYAAEILFDTAKQFQNLEFLDFGSGFKVPYKKGDIETNIEELGKKLTKRFLAFEKEYGKPLTLAFEPGKFLVSEAGYFLAKVNVVKQTTSTVFAGIDTGFNHLIRPMFYGASHSIENISNPKGKERFYTVVGYICETDTFANNRRIAEINEGDVLCFKNAGAYCFSMASNYNSRFKPAEVLWKDGQGHLIRERETFEDLLQNQILLDL</sequence>
<dbReference type="PANTHER" id="PTHR43727">
    <property type="entry name" value="DIAMINOPIMELATE DECARBOXYLASE"/>
    <property type="match status" value="1"/>
</dbReference>
<dbReference type="GO" id="GO:0030170">
    <property type="term" value="F:pyridoxal phosphate binding"/>
    <property type="evidence" value="ECO:0007669"/>
    <property type="project" value="UniProtKB-UniRule"/>
</dbReference>